<keyword evidence="3" id="KW-1185">Reference proteome</keyword>
<feature type="region of interest" description="Disordered" evidence="1">
    <location>
        <begin position="192"/>
        <end position="212"/>
    </location>
</feature>
<organism evidence="2 3">
    <name type="scientific">Viridothelium virens</name>
    <name type="common">Speckled blister lichen</name>
    <name type="synonym">Trypethelium virens</name>
    <dbReference type="NCBI Taxonomy" id="1048519"/>
    <lineage>
        <taxon>Eukaryota</taxon>
        <taxon>Fungi</taxon>
        <taxon>Dikarya</taxon>
        <taxon>Ascomycota</taxon>
        <taxon>Pezizomycotina</taxon>
        <taxon>Dothideomycetes</taxon>
        <taxon>Dothideomycetes incertae sedis</taxon>
        <taxon>Trypetheliales</taxon>
        <taxon>Trypetheliaceae</taxon>
        <taxon>Viridothelium</taxon>
    </lineage>
</organism>
<dbReference type="OrthoDB" id="62952at2759"/>
<dbReference type="EMBL" id="ML991830">
    <property type="protein sequence ID" value="KAF2231150.1"/>
    <property type="molecule type" value="Genomic_DNA"/>
</dbReference>
<dbReference type="InterPro" id="IPR038883">
    <property type="entry name" value="AN11006-like"/>
</dbReference>
<evidence type="ECO:0000313" key="2">
    <source>
        <dbReference type="EMBL" id="KAF2231150.1"/>
    </source>
</evidence>
<evidence type="ECO:0000313" key="3">
    <source>
        <dbReference type="Proteomes" id="UP000800092"/>
    </source>
</evidence>
<proteinExistence type="predicted"/>
<dbReference type="PANTHER" id="PTHR42085:SF7">
    <property type="entry name" value="F-BOX DOMAIN-CONTAINING PROTEIN"/>
    <property type="match status" value="1"/>
</dbReference>
<reference evidence="2" key="1">
    <citation type="journal article" date="2020" name="Stud. Mycol.">
        <title>101 Dothideomycetes genomes: a test case for predicting lifestyles and emergence of pathogens.</title>
        <authorList>
            <person name="Haridas S."/>
            <person name="Albert R."/>
            <person name="Binder M."/>
            <person name="Bloem J."/>
            <person name="Labutti K."/>
            <person name="Salamov A."/>
            <person name="Andreopoulos B."/>
            <person name="Baker S."/>
            <person name="Barry K."/>
            <person name="Bills G."/>
            <person name="Bluhm B."/>
            <person name="Cannon C."/>
            <person name="Castanera R."/>
            <person name="Culley D."/>
            <person name="Daum C."/>
            <person name="Ezra D."/>
            <person name="Gonzalez J."/>
            <person name="Henrissat B."/>
            <person name="Kuo A."/>
            <person name="Liang C."/>
            <person name="Lipzen A."/>
            <person name="Lutzoni F."/>
            <person name="Magnuson J."/>
            <person name="Mondo S."/>
            <person name="Nolan M."/>
            <person name="Ohm R."/>
            <person name="Pangilinan J."/>
            <person name="Park H.-J."/>
            <person name="Ramirez L."/>
            <person name="Alfaro M."/>
            <person name="Sun H."/>
            <person name="Tritt A."/>
            <person name="Yoshinaga Y."/>
            <person name="Zwiers L.-H."/>
            <person name="Turgeon B."/>
            <person name="Goodwin S."/>
            <person name="Spatafora J."/>
            <person name="Crous P."/>
            <person name="Grigoriev I."/>
        </authorList>
    </citation>
    <scope>NUCLEOTIDE SEQUENCE</scope>
    <source>
        <strain evidence="2">Tuck. ex Michener</strain>
    </source>
</reference>
<dbReference type="AlphaFoldDB" id="A0A6A6H088"/>
<sequence>MFSPSNANVGKGPSRFLDLPAEIRNIIYRFCLISAAQPLLPCQSPEGLQPQILRLNRKIHDEACSVLYGDNTYVWEWDYSPEWIRNMVKHLEILLDALVSHWIFNRRRDEGYYERFLIKDLPDVRSIVFVLSEDTWIKDSRPSNVATYDSNAAWILELIKGEVPPAEKVYWDFGPREGNSRWRDIVEKSLGRPPAEKRSEYWHRKQQEGFGA</sequence>
<gene>
    <name evidence="2" type="ORF">EV356DRAFT_310207</name>
</gene>
<evidence type="ECO:0000256" key="1">
    <source>
        <dbReference type="SAM" id="MobiDB-lite"/>
    </source>
</evidence>
<dbReference type="Proteomes" id="UP000800092">
    <property type="component" value="Unassembled WGS sequence"/>
</dbReference>
<dbReference type="PANTHER" id="PTHR42085">
    <property type="entry name" value="F-BOX DOMAIN-CONTAINING PROTEIN"/>
    <property type="match status" value="1"/>
</dbReference>
<protein>
    <recommendedName>
        <fullName evidence="4">F-box domain-containing protein</fullName>
    </recommendedName>
</protein>
<accession>A0A6A6H088</accession>
<evidence type="ECO:0008006" key="4">
    <source>
        <dbReference type="Google" id="ProtNLM"/>
    </source>
</evidence>
<name>A0A6A6H088_VIRVR</name>